<proteinExistence type="predicted"/>
<organism evidence="1 2">
    <name type="scientific">Kribbella steppae</name>
    <dbReference type="NCBI Taxonomy" id="2512223"/>
    <lineage>
        <taxon>Bacteria</taxon>
        <taxon>Bacillati</taxon>
        <taxon>Actinomycetota</taxon>
        <taxon>Actinomycetes</taxon>
        <taxon>Propionibacteriales</taxon>
        <taxon>Kribbellaceae</taxon>
        <taxon>Kribbella</taxon>
    </lineage>
</organism>
<evidence type="ECO:0000313" key="2">
    <source>
        <dbReference type="Proteomes" id="UP000294508"/>
    </source>
</evidence>
<reference evidence="1 2" key="1">
    <citation type="journal article" date="2015" name="Stand. Genomic Sci.">
        <title>Genomic Encyclopedia of Bacterial and Archaeal Type Strains, Phase III: the genomes of soil and plant-associated and newly described type strains.</title>
        <authorList>
            <person name="Whitman W.B."/>
            <person name="Woyke T."/>
            <person name="Klenk H.P."/>
            <person name="Zhou Y."/>
            <person name="Lilburn T.G."/>
            <person name="Beck B.J."/>
            <person name="De Vos P."/>
            <person name="Vandamme P."/>
            <person name="Eisen J.A."/>
            <person name="Garrity G."/>
            <person name="Hugenholtz P."/>
            <person name="Kyrpides N.C."/>
        </authorList>
    </citation>
    <scope>NUCLEOTIDE SEQUENCE [LARGE SCALE GENOMIC DNA]</scope>
    <source>
        <strain evidence="1 2">VKM Ac-2572</strain>
    </source>
</reference>
<name>A0A4R2HNS1_9ACTN</name>
<comment type="caution">
    <text evidence="1">The sequence shown here is derived from an EMBL/GenBank/DDBJ whole genome shotgun (WGS) entry which is preliminary data.</text>
</comment>
<dbReference type="AlphaFoldDB" id="A0A4R2HNS1"/>
<evidence type="ECO:0000313" key="1">
    <source>
        <dbReference type="EMBL" id="TCO32871.1"/>
    </source>
</evidence>
<dbReference type="EMBL" id="SLWN01000004">
    <property type="protein sequence ID" value="TCO32871.1"/>
    <property type="molecule type" value="Genomic_DNA"/>
</dbReference>
<gene>
    <name evidence="1" type="ORF">EV652_104477</name>
</gene>
<dbReference type="Proteomes" id="UP000294508">
    <property type="component" value="Unassembled WGS sequence"/>
</dbReference>
<accession>A0A4R2HNS1</accession>
<protein>
    <submittedName>
        <fullName evidence="1">Uncharacterized protein</fullName>
    </submittedName>
</protein>
<dbReference type="RefSeq" id="WP_158441159.1">
    <property type="nucleotide sequence ID" value="NZ_SLWN01000004.1"/>
</dbReference>
<sequence>MVREVSKGRVGAADLALEAGAGDLKRAVCLAGLEADDLPVGEATVLGFELAIDQPV</sequence>
<keyword evidence="2" id="KW-1185">Reference proteome</keyword>